<evidence type="ECO:0000313" key="9">
    <source>
        <dbReference type="Proteomes" id="UP000694389"/>
    </source>
</evidence>
<dbReference type="AlphaFoldDB" id="A0A8C4ID90"/>
<dbReference type="InterPro" id="IPR008376">
    <property type="entry name" value="Chaperone_Ric-8_A/B"/>
</dbReference>
<accession>A0A8C4ID90</accession>
<dbReference type="GO" id="GO:0001965">
    <property type="term" value="F:G-protein alpha-subunit binding"/>
    <property type="evidence" value="ECO:0007669"/>
    <property type="project" value="UniProtKB-UniRule"/>
</dbReference>
<dbReference type="GO" id="GO:0005938">
    <property type="term" value="C:cell cortex"/>
    <property type="evidence" value="ECO:0007669"/>
    <property type="project" value="UniProtKB-SubCell"/>
</dbReference>
<reference evidence="8" key="1">
    <citation type="submission" date="2025-08" db="UniProtKB">
        <authorList>
            <consortium name="Ensembl"/>
        </authorList>
    </citation>
    <scope>IDENTIFICATION</scope>
</reference>
<dbReference type="InterPro" id="IPR019318">
    <property type="entry name" value="Gua_nucleotide_exch_fac_Ric8"/>
</dbReference>
<evidence type="ECO:0000313" key="8">
    <source>
        <dbReference type="Ensembl" id="ENSDLAP00005056072.2"/>
    </source>
</evidence>
<evidence type="ECO:0000256" key="5">
    <source>
        <dbReference type="ARBA" id="ARBA00023186"/>
    </source>
</evidence>
<evidence type="ECO:0000256" key="7">
    <source>
        <dbReference type="SAM" id="MobiDB-lite"/>
    </source>
</evidence>
<protein>
    <recommendedName>
        <fullName evidence="6">Synembryn</fullName>
    </recommendedName>
    <alternativeName>
        <fullName evidence="6">Protein Ric-8</fullName>
    </alternativeName>
</protein>
<keyword evidence="9" id="KW-1185">Reference proteome</keyword>
<dbReference type="Gene3D" id="1.25.10.10">
    <property type="entry name" value="Leucine-rich Repeat Variant"/>
    <property type="match status" value="1"/>
</dbReference>
<dbReference type="Ensembl" id="ENSDLAT00005059510.2">
    <property type="protein sequence ID" value="ENSDLAP00005056072.2"/>
    <property type="gene ID" value="ENSDLAG00005023834.2"/>
</dbReference>
<reference evidence="8" key="2">
    <citation type="submission" date="2025-09" db="UniProtKB">
        <authorList>
            <consortium name="Ensembl"/>
        </authorList>
    </citation>
    <scope>IDENTIFICATION</scope>
</reference>
<dbReference type="FunFam" id="1.25.10.10:FF:000447">
    <property type="entry name" value="RIC8 guanine nucleotide exchange factor A"/>
    <property type="match status" value="1"/>
</dbReference>
<dbReference type="PANTHER" id="PTHR12425:SF2">
    <property type="entry name" value="SYNEMBRYN-B"/>
    <property type="match status" value="1"/>
</dbReference>
<comment type="subcellular location">
    <subcellularLocation>
        <location evidence="1">Cytoplasm</location>
        <location evidence="1">Cell cortex</location>
    </subcellularLocation>
</comment>
<feature type="region of interest" description="Disordered" evidence="7">
    <location>
        <begin position="463"/>
        <end position="508"/>
    </location>
</feature>
<name>A0A8C4ID90_DICLA</name>
<dbReference type="InterPro" id="IPR011989">
    <property type="entry name" value="ARM-like"/>
</dbReference>
<dbReference type="GO" id="GO:0005886">
    <property type="term" value="C:plasma membrane"/>
    <property type="evidence" value="ECO:0007669"/>
    <property type="project" value="TreeGrafter"/>
</dbReference>
<evidence type="ECO:0000256" key="4">
    <source>
        <dbReference type="ARBA" id="ARBA00022658"/>
    </source>
</evidence>
<dbReference type="Pfam" id="PF10165">
    <property type="entry name" value="Ric8"/>
    <property type="match status" value="1"/>
</dbReference>
<comment type="subunit">
    <text evidence="6">Interacts with some GDP-bound G alpha proteins. Does not interact with G-alpha proteins when they are in complex with subunits beta and gamma.</text>
</comment>
<keyword evidence="4 6" id="KW-0344">Guanine-nucleotide releasing factor</keyword>
<proteinExistence type="inferred from homology"/>
<dbReference type="PRINTS" id="PR01802">
    <property type="entry name" value="SYNEMBRYN"/>
</dbReference>
<organism evidence="8 9">
    <name type="scientific">Dicentrarchus labrax</name>
    <name type="common">European seabass</name>
    <name type="synonym">Morone labrax</name>
    <dbReference type="NCBI Taxonomy" id="13489"/>
    <lineage>
        <taxon>Eukaryota</taxon>
        <taxon>Metazoa</taxon>
        <taxon>Chordata</taxon>
        <taxon>Craniata</taxon>
        <taxon>Vertebrata</taxon>
        <taxon>Euteleostomi</taxon>
        <taxon>Actinopterygii</taxon>
        <taxon>Neopterygii</taxon>
        <taxon>Teleostei</taxon>
        <taxon>Neoteleostei</taxon>
        <taxon>Acanthomorphata</taxon>
        <taxon>Eupercaria</taxon>
        <taxon>Moronidae</taxon>
        <taxon>Dicentrarchus</taxon>
    </lineage>
</organism>
<dbReference type="SUPFAM" id="SSF48371">
    <property type="entry name" value="ARM repeat"/>
    <property type="match status" value="1"/>
</dbReference>
<keyword evidence="3 6" id="KW-0963">Cytoplasm</keyword>
<evidence type="ECO:0000256" key="2">
    <source>
        <dbReference type="ARBA" id="ARBA00009049"/>
    </source>
</evidence>
<dbReference type="PANTHER" id="PTHR12425">
    <property type="entry name" value="SYNEMBRYN"/>
    <property type="match status" value="1"/>
</dbReference>
<comment type="similarity">
    <text evidence="2 6">Belongs to the synembryn family.</text>
</comment>
<dbReference type="GeneTree" id="ENSGT00390000014700"/>
<sequence length="508" mass="57295">MSTMDLNIMLSQFDAANEEDKLCQSVLTVLGRQVQPSCQKTCLETLRILSRDKRVLAPVATREGMLILGGMARLRAGEEEVDNEKSSEEDALSEEEERVVVEALKCLCNVVYNSPAAQQVSVDVQLAHGLCASLRKARTWHHEVGLFTLRLLFLLRDWHAVRLLSEVLEHTLDVRWVGPYEAARPDPQALTLPAEDNERAMEALKALFNLTLSYAGGKVSVVSSRVRNVTVKVHIAQELLGFKYFYVSSHAVNLLNNLPVSCLDVLIDVPVQGGEERYGGKNMDAVQMLLDFMEKRIDKGSNYKEGLTPVLSLLTEGSRQHREIRRYIKVLPPLKDVKIRPEIGTTVRNKLVRLMTHVDMGVKQTAAEFLFVLCKESVDNLLKYTGYGNAAGLLVARGLLAGGRGETQYSEDEDSDTEEYKSAKPFINPITGHVEEPMPNPIEEMTDEQKEYEAQKLVNMFDKLSRRETSNHRDSVRSYKSTETEHSETEHDRNWESEFLHSDNGYSL</sequence>
<comment type="function">
    <text evidence="6">Chaperone that specifically binds and folds nascent G alpha proteins prior to G protein heterotrimer formation. Also acts as a guanine nucleotide exchange factor (GEF) for G alpha proteins by stimulating exchange of bound GDP for free GTP.</text>
</comment>
<dbReference type="Proteomes" id="UP000694389">
    <property type="component" value="Unassembled WGS sequence"/>
</dbReference>
<keyword evidence="5" id="KW-0143">Chaperone</keyword>
<feature type="compositionally biased region" description="Basic and acidic residues" evidence="7">
    <location>
        <begin position="463"/>
        <end position="501"/>
    </location>
</feature>
<dbReference type="GO" id="GO:0007186">
    <property type="term" value="P:G protein-coupled receptor signaling pathway"/>
    <property type="evidence" value="ECO:0007669"/>
    <property type="project" value="TreeGrafter"/>
</dbReference>
<evidence type="ECO:0000256" key="6">
    <source>
        <dbReference type="RuleBase" id="RU369048"/>
    </source>
</evidence>
<dbReference type="InterPro" id="IPR016024">
    <property type="entry name" value="ARM-type_fold"/>
</dbReference>
<dbReference type="GO" id="GO:0005085">
    <property type="term" value="F:guanyl-nucleotide exchange factor activity"/>
    <property type="evidence" value="ECO:0007669"/>
    <property type="project" value="UniProtKB-UniRule"/>
</dbReference>
<evidence type="ECO:0000256" key="3">
    <source>
        <dbReference type="ARBA" id="ARBA00022490"/>
    </source>
</evidence>
<evidence type="ECO:0000256" key="1">
    <source>
        <dbReference type="ARBA" id="ARBA00004544"/>
    </source>
</evidence>